<organism evidence="7 8">
    <name type="scientific">Acorus calamus</name>
    <name type="common">Sweet flag</name>
    <dbReference type="NCBI Taxonomy" id="4465"/>
    <lineage>
        <taxon>Eukaryota</taxon>
        <taxon>Viridiplantae</taxon>
        <taxon>Streptophyta</taxon>
        <taxon>Embryophyta</taxon>
        <taxon>Tracheophyta</taxon>
        <taxon>Spermatophyta</taxon>
        <taxon>Magnoliopsida</taxon>
        <taxon>Liliopsida</taxon>
        <taxon>Acoraceae</taxon>
        <taxon>Acorus</taxon>
    </lineage>
</organism>
<keyword evidence="8" id="KW-1185">Reference proteome</keyword>
<dbReference type="PANTHER" id="PTHR47718:SF18">
    <property type="entry name" value="PROTEIN FAR1-RELATED SEQUENCE 5-LIKE"/>
    <property type="match status" value="1"/>
</dbReference>
<evidence type="ECO:0000256" key="3">
    <source>
        <dbReference type="ARBA" id="ARBA00022833"/>
    </source>
</evidence>
<dbReference type="Pfam" id="PF04434">
    <property type="entry name" value="SWIM"/>
    <property type="match status" value="1"/>
</dbReference>
<evidence type="ECO:0000256" key="5">
    <source>
        <dbReference type="SAM" id="MobiDB-lite"/>
    </source>
</evidence>
<protein>
    <recommendedName>
        <fullName evidence="6">SWIM-type domain-containing protein</fullName>
    </recommendedName>
</protein>
<dbReference type="SMART" id="SM00575">
    <property type="entry name" value="ZnF_PMZ"/>
    <property type="match status" value="1"/>
</dbReference>
<proteinExistence type="predicted"/>
<dbReference type="AlphaFoldDB" id="A0AAV9DJ14"/>
<reference evidence="7" key="1">
    <citation type="journal article" date="2023" name="Nat. Commun.">
        <title>Diploid and tetraploid genomes of Acorus and the evolution of monocots.</title>
        <authorList>
            <person name="Ma L."/>
            <person name="Liu K.W."/>
            <person name="Li Z."/>
            <person name="Hsiao Y.Y."/>
            <person name="Qi Y."/>
            <person name="Fu T."/>
            <person name="Tang G.D."/>
            <person name="Zhang D."/>
            <person name="Sun W.H."/>
            <person name="Liu D.K."/>
            <person name="Li Y."/>
            <person name="Chen G.Z."/>
            <person name="Liu X.D."/>
            <person name="Liao X.Y."/>
            <person name="Jiang Y.T."/>
            <person name="Yu X."/>
            <person name="Hao Y."/>
            <person name="Huang J."/>
            <person name="Zhao X.W."/>
            <person name="Ke S."/>
            <person name="Chen Y.Y."/>
            <person name="Wu W.L."/>
            <person name="Hsu J.L."/>
            <person name="Lin Y.F."/>
            <person name="Huang M.D."/>
            <person name="Li C.Y."/>
            <person name="Huang L."/>
            <person name="Wang Z.W."/>
            <person name="Zhao X."/>
            <person name="Zhong W.Y."/>
            <person name="Peng D.H."/>
            <person name="Ahmad S."/>
            <person name="Lan S."/>
            <person name="Zhang J.S."/>
            <person name="Tsai W.C."/>
            <person name="Van de Peer Y."/>
            <person name="Liu Z.J."/>
        </authorList>
    </citation>
    <scope>NUCLEOTIDE SEQUENCE</scope>
    <source>
        <strain evidence="7">CP</strain>
    </source>
</reference>
<dbReference type="PROSITE" id="PS50966">
    <property type="entry name" value="ZF_SWIM"/>
    <property type="match status" value="1"/>
</dbReference>
<evidence type="ECO:0000313" key="7">
    <source>
        <dbReference type="EMBL" id="KAK1300263.1"/>
    </source>
</evidence>
<name>A0AAV9DJ14_ACOCL</name>
<evidence type="ECO:0000256" key="2">
    <source>
        <dbReference type="ARBA" id="ARBA00022771"/>
    </source>
</evidence>
<feature type="domain" description="SWIM-type" evidence="6">
    <location>
        <begin position="48"/>
        <end position="84"/>
    </location>
</feature>
<evidence type="ECO:0000256" key="4">
    <source>
        <dbReference type="PROSITE-ProRule" id="PRU00325"/>
    </source>
</evidence>
<keyword evidence="2 4" id="KW-0863">Zinc-finger</keyword>
<dbReference type="PANTHER" id="PTHR47718">
    <property type="entry name" value="OS01G0519700 PROTEIN"/>
    <property type="match status" value="1"/>
</dbReference>
<evidence type="ECO:0000313" key="8">
    <source>
        <dbReference type="Proteomes" id="UP001180020"/>
    </source>
</evidence>
<reference evidence="7" key="2">
    <citation type="submission" date="2023-06" db="EMBL/GenBank/DDBJ databases">
        <authorList>
            <person name="Ma L."/>
            <person name="Liu K.-W."/>
            <person name="Li Z."/>
            <person name="Hsiao Y.-Y."/>
            <person name="Qi Y."/>
            <person name="Fu T."/>
            <person name="Tang G."/>
            <person name="Zhang D."/>
            <person name="Sun W.-H."/>
            <person name="Liu D.-K."/>
            <person name="Li Y."/>
            <person name="Chen G.-Z."/>
            <person name="Liu X.-D."/>
            <person name="Liao X.-Y."/>
            <person name="Jiang Y.-T."/>
            <person name="Yu X."/>
            <person name="Hao Y."/>
            <person name="Huang J."/>
            <person name="Zhao X.-W."/>
            <person name="Ke S."/>
            <person name="Chen Y.-Y."/>
            <person name="Wu W.-L."/>
            <person name="Hsu J.-L."/>
            <person name="Lin Y.-F."/>
            <person name="Huang M.-D."/>
            <person name="Li C.-Y."/>
            <person name="Huang L."/>
            <person name="Wang Z.-W."/>
            <person name="Zhao X."/>
            <person name="Zhong W.-Y."/>
            <person name="Peng D.-H."/>
            <person name="Ahmad S."/>
            <person name="Lan S."/>
            <person name="Zhang J.-S."/>
            <person name="Tsai W.-C."/>
            <person name="Van De Peer Y."/>
            <person name="Liu Z.-J."/>
        </authorList>
    </citation>
    <scope>NUCLEOTIDE SEQUENCE</scope>
    <source>
        <strain evidence="7">CP</strain>
        <tissue evidence="7">Leaves</tissue>
    </source>
</reference>
<keyword evidence="3" id="KW-0862">Zinc</keyword>
<evidence type="ECO:0000259" key="6">
    <source>
        <dbReference type="PROSITE" id="PS50966"/>
    </source>
</evidence>
<feature type="compositionally biased region" description="Polar residues" evidence="5">
    <location>
        <begin position="164"/>
        <end position="195"/>
    </location>
</feature>
<dbReference type="InterPro" id="IPR006564">
    <property type="entry name" value="Znf_PMZ"/>
</dbReference>
<feature type="region of interest" description="Disordered" evidence="5">
    <location>
        <begin position="164"/>
        <end position="202"/>
    </location>
</feature>
<sequence length="259" mass="28973">MAKIYTHKIFYMFQKEVLSSMQYGSMPKFSGDVQVSIVKKLGEIGHFREVSFNPSNQEIICSCKKFENEGIPCCHIIVVLRNNFIDCLPENLILERWTTTAKSRAVYDDDGVELEAQRSLGKSNGRKNIEILRGFAECLNDAPIEVCNIAKDMLVDLQKIKASHSASGSNNQPQCRNTSVPSTVNVHPPNISKTKGSGKRLKGGKEIAMEEMGKRRTCSVCGKKEKHNARTCPKLKELLSQNTQDDPIPFNETQASTFD</sequence>
<dbReference type="InterPro" id="IPR007527">
    <property type="entry name" value="Znf_SWIM"/>
</dbReference>
<comment type="caution">
    <text evidence="7">The sequence shown here is derived from an EMBL/GenBank/DDBJ whole genome shotgun (WGS) entry which is preliminary data.</text>
</comment>
<evidence type="ECO:0000256" key="1">
    <source>
        <dbReference type="ARBA" id="ARBA00022723"/>
    </source>
</evidence>
<feature type="region of interest" description="Disordered" evidence="5">
    <location>
        <begin position="240"/>
        <end position="259"/>
    </location>
</feature>
<gene>
    <name evidence="7" type="ORF">QJS10_CPB13g01284</name>
</gene>
<dbReference type="GO" id="GO:0008270">
    <property type="term" value="F:zinc ion binding"/>
    <property type="evidence" value="ECO:0007669"/>
    <property type="project" value="UniProtKB-KW"/>
</dbReference>
<keyword evidence="1" id="KW-0479">Metal-binding</keyword>
<accession>A0AAV9DJ14</accession>
<dbReference type="Proteomes" id="UP001180020">
    <property type="component" value="Unassembled WGS sequence"/>
</dbReference>
<dbReference type="EMBL" id="JAUJYO010000013">
    <property type="protein sequence ID" value="KAK1300263.1"/>
    <property type="molecule type" value="Genomic_DNA"/>
</dbReference>